<feature type="signal peptide" evidence="1">
    <location>
        <begin position="1"/>
        <end position="24"/>
    </location>
</feature>
<evidence type="ECO:0000256" key="1">
    <source>
        <dbReference type="SAM" id="SignalP"/>
    </source>
</evidence>
<evidence type="ECO:0000313" key="3">
    <source>
        <dbReference type="Proteomes" id="UP001219568"/>
    </source>
</evidence>
<evidence type="ECO:0008006" key="4">
    <source>
        <dbReference type="Google" id="ProtNLM"/>
    </source>
</evidence>
<dbReference type="SUPFAM" id="SSF63829">
    <property type="entry name" value="Calcium-dependent phosphotriesterase"/>
    <property type="match status" value="1"/>
</dbReference>
<keyword evidence="1" id="KW-0732">Signal</keyword>
<evidence type="ECO:0000313" key="2">
    <source>
        <dbReference type="EMBL" id="KAJ6047657.1"/>
    </source>
</evidence>
<comment type="caution">
    <text evidence="2">The sequence shown here is derived from an EMBL/GenBank/DDBJ whole genome shotgun (WGS) entry which is preliminary data.</text>
</comment>
<dbReference type="PANTHER" id="PTHR42060:SF3">
    <property type="entry name" value="SMP-30_GLUCONOLACTONASE_LRE-LIKE REGION DOMAIN-CONTAINING PROTEIN"/>
    <property type="match status" value="1"/>
</dbReference>
<accession>A0AAD6NB41</accession>
<dbReference type="InterPro" id="IPR052998">
    <property type="entry name" value="Hetero-Diels-Alderase-like"/>
</dbReference>
<dbReference type="EMBL" id="JAQJZL010000003">
    <property type="protein sequence ID" value="KAJ6047657.1"/>
    <property type="molecule type" value="Genomic_DNA"/>
</dbReference>
<proteinExistence type="predicted"/>
<gene>
    <name evidence="2" type="ORF">N7460_003804</name>
</gene>
<dbReference type="PANTHER" id="PTHR42060">
    <property type="entry name" value="NHL REPEAT-CONTAINING PROTEIN-RELATED"/>
    <property type="match status" value="1"/>
</dbReference>
<reference evidence="2" key="2">
    <citation type="submission" date="2023-01" db="EMBL/GenBank/DDBJ databases">
        <authorList>
            <person name="Petersen C."/>
        </authorList>
    </citation>
    <scope>NUCLEOTIDE SEQUENCE</scope>
    <source>
        <strain evidence="2">IBT 15450</strain>
    </source>
</reference>
<protein>
    <recommendedName>
        <fullName evidence="4">SMP-30/Gluconolactonase/LRE-like region domain-containing protein</fullName>
    </recommendedName>
</protein>
<dbReference type="AlphaFoldDB" id="A0AAD6NB41"/>
<dbReference type="InterPro" id="IPR011042">
    <property type="entry name" value="6-blade_b-propeller_TolB-like"/>
</dbReference>
<name>A0AAD6NB41_PENCN</name>
<dbReference type="Gene3D" id="2.120.10.30">
    <property type="entry name" value="TolB, C-terminal domain"/>
    <property type="match status" value="1"/>
</dbReference>
<reference evidence="2" key="1">
    <citation type="journal article" date="2023" name="IMA Fungus">
        <title>Comparative genomic study of the Penicillium genus elucidates a diverse pangenome and 15 lateral gene transfer events.</title>
        <authorList>
            <person name="Petersen C."/>
            <person name="Sorensen T."/>
            <person name="Nielsen M.R."/>
            <person name="Sondergaard T.E."/>
            <person name="Sorensen J.L."/>
            <person name="Fitzpatrick D.A."/>
            <person name="Frisvad J.C."/>
            <person name="Nielsen K.L."/>
        </authorList>
    </citation>
    <scope>NUCLEOTIDE SEQUENCE</scope>
    <source>
        <strain evidence="2">IBT 15450</strain>
    </source>
</reference>
<feature type="chain" id="PRO_5042168154" description="SMP-30/Gluconolactonase/LRE-like region domain-containing protein" evidence="1">
    <location>
        <begin position="25"/>
        <end position="334"/>
    </location>
</feature>
<keyword evidence="3" id="KW-1185">Reference proteome</keyword>
<sequence length="334" mass="35607">MRLSLPVAGLCSLLLYLLPAITFAAPHQQRGYQSSLASTVFQLEQNGTWFENLAAQRNGSLLATRMDVPELWSINPSKNISRKSCGSVLFRFPNATSVLGITEIDKDVFAVIAGNVSLPSVTPTPGSFVIWTIDLTSAEPKAKILAPMPAGQFLDGMSKFNDNLLLISDTAKGVVWRLDITTGNYSEALRDPIMLPAAGQPIAVGVNGINVLGDNVYFTSTTQEVFARVQVDENAAAVGPIQQLVSGFTFDGFALAEDGTAYLSTNPQNELIKVTPEGRVHMVAGGQFRITIGGSTAVTTNNDLSLLYVTTSGAQFAPILGETTEPAKVVAIRL</sequence>
<dbReference type="Proteomes" id="UP001219568">
    <property type="component" value="Unassembled WGS sequence"/>
</dbReference>
<organism evidence="2 3">
    <name type="scientific">Penicillium canescens</name>
    <dbReference type="NCBI Taxonomy" id="5083"/>
    <lineage>
        <taxon>Eukaryota</taxon>
        <taxon>Fungi</taxon>
        <taxon>Dikarya</taxon>
        <taxon>Ascomycota</taxon>
        <taxon>Pezizomycotina</taxon>
        <taxon>Eurotiomycetes</taxon>
        <taxon>Eurotiomycetidae</taxon>
        <taxon>Eurotiales</taxon>
        <taxon>Aspergillaceae</taxon>
        <taxon>Penicillium</taxon>
    </lineage>
</organism>